<dbReference type="EMBL" id="BARS01043334">
    <property type="protein sequence ID" value="GAG38556.1"/>
    <property type="molecule type" value="Genomic_DNA"/>
</dbReference>
<sequence length="61" mass="7447">MKNDSTYQRTIWRRGDIQRVKLLKITTFTDHDAQTVDRVFWLADRDVRYDYGNTGTVIYFW</sequence>
<comment type="caution">
    <text evidence="1">The sequence shown here is derived from an EMBL/GenBank/DDBJ whole genome shotgun (WGS) entry which is preliminary data.</text>
</comment>
<accession>X0YPB8</accession>
<dbReference type="AlphaFoldDB" id="X0YPB8"/>
<feature type="non-terminal residue" evidence="1">
    <location>
        <position position="61"/>
    </location>
</feature>
<protein>
    <submittedName>
        <fullName evidence="1">Uncharacterized protein</fullName>
    </submittedName>
</protein>
<evidence type="ECO:0000313" key="1">
    <source>
        <dbReference type="EMBL" id="GAG38556.1"/>
    </source>
</evidence>
<name>X0YPB8_9ZZZZ</name>
<proteinExistence type="predicted"/>
<reference evidence="1" key="1">
    <citation type="journal article" date="2014" name="Front. Microbiol.">
        <title>High frequency of phylogenetically diverse reductive dehalogenase-homologous genes in deep subseafloor sedimentary metagenomes.</title>
        <authorList>
            <person name="Kawai M."/>
            <person name="Futagami T."/>
            <person name="Toyoda A."/>
            <person name="Takaki Y."/>
            <person name="Nishi S."/>
            <person name="Hori S."/>
            <person name="Arai W."/>
            <person name="Tsubouchi T."/>
            <person name="Morono Y."/>
            <person name="Uchiyama I."/>
            <person name="Ito T."/>
            <person name="Fujiyama A."/>
            <person name="Inagaki F."/>
            <person name="Takami H."/>
        </authorList>
    </citation>
    <scope>NUCLEOTIDE SEQUENCE</scope>
    <source>
        <strain evidence="1">Expedition CK06-06</strain>
    </source>
</reference>
<organism evidence="1">
    <name type="scientific">marine sediment metagenome</name>
    <dbReference type="NCBI Taxonomy" id="412755"/>
    <lineage>
        <taxon>unclassified sequences</taxon>
        <taxon>metagenomes</taxon>
        <taxon>ecological metagenomes</taxon>
    </lineage>
</organism>
<gene>
    <name evidence="1" type="ORF">S01H1_65624</name>
</gene>